<evidence type="ECO:0000256" key="11">
    <source>
        <dbReference type="ARBA" id="ARBA00023204"/>
    </source>
</evidence>
<dbReference type="PROSITE" id="PS51193">
    <property type="entry name" value="HELICASE_ATP_BIND_2"/>
    <property type="match status" value="1"/>
</dbReference>
<evidence type="ECO:0000256" key="4">
    <source>
        <dbReference type="ARBA" id="ARBA00022763"/>
    </source>
</evidence>
<evidence type="ECO:0000256" key="12">
    <source>
        <dbReference type="ARBA" id="ARBA00023235"/>
    </source>
</evidence>
<dbReference type="PANTHER" id="PTHR11472">
    <property type="entry name" value="DNA REPAIR DEAD HELICASE RAD3/XP-D SUBFAMILY MEMBER"/>
    <property type="match status" value="1"/>
</dbReference>
<evidence type="ECO:0000313" key="15">
    <source>
        <dbReference type="EMBL" id="KPK72280.1"/>
    </source>
</evidence>
<evidence type="ECO:0000256" key="8">
    <source>
        <dbReference type="ARBA" id="ARBA00023004"/>
    </source>
</evidence>
<dbReference type="Pfam" id="PF12705">
    <property type="entry name" value="PDDEXK_1"/>
    <property type="match status" value="1"/>
</dbReference>
<evidence type="ECO:0000256" key="10">
    <source>
        <dbReference type="ARBA" id="ARBA00023125"/>
    </source>
</evidence>
<dbReference type="InterPro" id="IPR038726">
    <property type="entry name" value="PDDEXK_AddAB-type"/>
</dbReference>
<proteinExistence type="inferred from homology"/>
<dbReference type="GO" id="GO:0016818">
    <property type="term" value="F:hydrolase activity, acting on acid anhydrides, in phosphorus-containing anhydrides"/>
    <property type="evidence" value="ECO:0007669"/>
    <property type="project" value="InterPro"/>
</dbReference>
<dbReference type="GO" id="GO:0005524">
    <property type="term" value="F:ATP binding"/>
    <property type="evidence" value="ECO:0007669"/>
    <property type="project" value="UniProtKB-KW"/>
</dbReference>
<evidence type="ECO:0000256" key="3">
    <source>
        <dbReference type="ARBA" id="ARBA00022741"/>
    </source>
</evidence>
<dbReference type="Pfam" id="PF06733">
    <property type="entry name" value="DEAD_2"/>
    <property type="match status" value="1"/>
</dbReference>
<dbReference type="GO" id="GO:0006281">
    <property type="term" value="P:DNA repair"/>
    <property type="evidence" value="ECO:0007669"/>
    <property type="project" value="UniProtKB-KW"/>
</dbReference>
<keyword evidence="6" id="KW-0347">Helicase</keyword>
<reference evidence="15 16" key="1">
    <citation type="journal article" date="2015" name="Microbiome">
        <title>Genomic resolution of linkages in carbon, nitrogen, and sulfur cycling among widespread estuary sediment bacteria.</title>
        <authorList>
            <person name="Baker B.J."/>
            <person name="Lazar C.S."/>
            <person name="Teske A.P."/>
            <person name="Dick G.J."/>
        </authorList>
    </citation>
    <scope>NUCLEOTIDE SEQUENCE [LARGE SCALE GENOMIC DNA]</scope>
    <source>
        <strain evidence="15">SM23_60</strain>
    </source>
</reference>
<keyword evidence="7" id="KW-0067">ATP-binding</keyword>
<dbReference type="AlphaFoldDB" id="A0A0S8GGX1"/>
<evidence type="ECO:0000256" key="1">
    <source>
        <dbReference type="ARBA" id="ARBA00022485"/>
    </source>
</evidence>
<dbReference type="EMBL" id="LJUO01000036">
    <property type="protein sequence ID" value="KPK72280.1"/>
    <property type="molecule type" value="Genomic_DNA"/>
</dbReference>
<evidence type="ECO:0000256" key="9">
    <source>
        <dbReference type="ARBA" id="ARBA00023014"/>
    </source>
</evidence>
<evidence type="ECO:0000256" key="13">
    <source>
        <dbReference type="ARBA" id="ARBA00038058"/>
    </source>
</evidence>
<keyword evidence="4" id="KW-0227">DNA damage</keyword>
<evidence type="ECO:0000256" key="2">
    <source>
        <dbReference type="ARBA" id="ARBA00022723"/>
    </source>
</evidence>
<evidence type="ECO:0000313" key="16">
    <source>
        <dbReference type="Proteomes" id="UP000051096"/>
    </source>
</evidence>
<dbReference type="Gene3D" id="1.10.275.40">
    <property type="match status" value="1"/>
</dbReference>
<dbReference type="GO" id="GO:0046872">
    <property type="term" value="F:metal ion binding"/>
    <property type="evidence" value="ECO:0007669"/>
    <property type="project" value="UniProtKB-KW"/>
</dbReference>
<dbReference type="Gene3D" id="3.90.320.10">
    <property type="match status" value="1"/>
</dbReference>
<evidence type="ECO:0000256" key="6">
    <source>
        <dbReference type="ARBA" id="ARBA00022806"/>
    </source>
</evidence>
<keyword evidence="1" id="KW-0004">4Fe-4S</keyword>
<dbReference type="Gene3D" id="1.10.30.20">
    <property type="entry name" value="Bacterial XPD DNA helicase, FeS cluster domain"/>
    <property type="match status" value="1"/>
</dbReference>
<protein>
    <recommendedName>
        <fullName evidence="14">Helicase ATP-binding domain-containing protein</fullName>
    </recommendedName>
</protein>
<keyword evidence="11" id="KW-0234">DNA repair</keyword>
<dbReference type="SMART" id="SM00488">
    <property type="entry name" value="DEXDc2"/>
    <property type="match status" value="1"/>
</dbReference>
<dbReference type="InterPro" id="IPR042493">
    <property type="entry name" value="XPD_DNA_FeS"/>
</dbReference>
<dbReference type="GO" id="GO:0003677">
    <property type="term" value="F:DNA binding"/>
    <property type="evidence" value="ECO:0007669"/>
    <property type="project" value="UniProtKB-KW"/>
</dbReference>
<keyword evidence="10" id="KW-0238">DNA-binding</keyword>
<dbReference type="Gene3D" id="3.40.50.300">
    <property type="entry name" value="P-loop containing nucleotide triphosphate hydrolases"/>
    <property type="match status" value="2"/>
</dbReference>
<name>A0A0S8GGX1_UNCW3</name>
<keyword evidence="2" id="KW-0479">Metal-binding</keyword>
<dbReference type="InterPro" id="IPR011604">
    <property type="entry name" value="PDDEXK-like_dom_sf"/>
</dbReference>
<dbReference type="InterPro" id="IPR010614">
    <property type="entry name" value="RAD3-like_helicase_DEAD"/>
</dbReference>
<evidence type="ECO:0000259" key="14">
    <source>
        <dbReference type="PROSITE" id="PS51193"/>
    </source>
</evidence>
<organism evidence="15 16">
    <name type="scientific">candidate division WOR_3 bacterium SM23_60</name>
    <dbReference type="NCBI Taxonomy" id="1703780"/>
    <lineage>
        <taxon>Bacteria</taxon>
        <taxon>Bacteria division WOR-3</taxon>
    </lineage>
</organism>
<dbReference type="InterPro" id="IPR045028">
    <property type="entry name" value="DinG/Rad3-like"/>
</dbReference>
<accession>A0A0S8GGX1</accession>
<evidence type="ECO:0000256" key="5">
    <source>
        <dbReference type="ARBA" id="ARBA00022801"/>
    </source>
</evidence>
<dbReference type="InterPro" id="IPR006555">
    <property type="entry name" value="ATP-dep_Helicase_C"/>
</dbReference>
<dbReference type="GO" id="GO:0051539">
    <property type="term" value="F:4 iron, 4 sulfur cluster binding"/>
    <property type="evidence" value="ECO:0007669"/>
    <property type="project" value="UniProtKB-KW"/>
</dbReference>
<keyword evidence="9" id="KW-0411">Iron-sulfur</keyword>
<keyword evidence="3" id="KW-0547">Nucleotide-binding</keyword>
<dbReference type="GO" id="GO:0043139">
    <property type="term" value="F:5'-3' DNA helicase activity"/>
    <property type="evidence" value="ECO:0007669"/>
    <property type="project" value="UniProtKB-EC"/>
</dbReference>
<dbReference type="Pfam" id="PF13307">
    <property type="entry name" value="Helicase_C_2"/>
    <property type="match status" value="1"/>
</dbReference>
<sequence>MKYVLNVSVRELVEHTLRSGDLNLTFFSMDRPVQAIRAHQSIQDSRPEEYTAEVVIQHHIDTKKYQLNINGRIDGVYNYRERVVIDEIKTTRKSLAVVQENEDAVHWGQAKCYAYIYATQNNLEKIDVQLTYVQLDKEETAELRRTFDLIELRSFFDALITQYLEWANMITAWVELRDRSIAAMGFPFDAYRPGQESMMEETARAIEERTTLLIQAPTGIGKTMAVIVPAVRAIAKNLVSKVFYLTARTTGRNAAEHSLEILRGNGLRLKYLSLTAKDKLCFDTNKSCNGEDCVYARGFYDRINEALREAFGKDSFTRQAVLDIAQKHKICPFEFSLELSLWVDFIICDYNYVFDPRVYLRRFFENGNSSHLLLVDEAHNLVDRSREMYSAVVYKNPLLTLRRRLRKRCPRIYRSLGLVNSWLARAEKDIPEGEKGIAQEEYPVGFCQHLRKFASTAEQWLVSNEQSVFRRDLLDAYFLARRFLNTAERYDETYATCYNEDNGNFSVKLFCIDPSKHLRQIITHCATAVYFSATLTPMQYFAELFGCDENARHLSLPSPFPSEHLCVFIAGKISALYKYREFTKHEVARMISALIDQKKGNYFIYFPSYEYMKMIHGIFEQRRPRAKIIVQKQSMSEQDREYYLAHFDQSTDDYLTGFAVMGGFFAESIDLVGERLTGAAIVGVGFPQISLEREIIRAYFDNVNGSGFAFAYQVPGMIKVLQAAGRVIRSETDKGVVLLIDTRYTRPPYRAMLPKEWRPVFVDNIEKLSSLLQDFWEQ</sequence>
<dbReference type="InterPro" id="IPR006554">
    <property type="entry name" value="Helicase-like_DEXD_c2"/>
</dbReference>
<evidence type="ECO:0000256" key="7">
    <source>
        <dbReference type="ARBA" id="ARBA00022840"/>
    </source>
</evidence>
<comment type="similarity">
    <text evidence="13">Belongs to the helicase family. DinG subfamily.</text>
</comment>
<dbReference type="InterPro" id="IPR027417">
    <property type="entry name" value="P-loop_NTPase"/>
</dbReference>
<keyword evidence="5" id="KW-0378">Hydrolase</keyword>
<gene>
    <name evidence="15" type="ORF">AMJ87_05215</name>
</gene>
<dbReference type="SMART" id="SM00491">
    <property type="entry name" value="HELICc2"/>
    <property type="match status" value="1"/>
</dbReference>
<dbReference type="PANTHER" id="PTHR11472:SF34">
    <property type="entry name" value="REGULATOR OF TELOMERE ELONGATION HELICASE 1"/>
    <property type="match status" value="1"/>
</dbReference>
<dbReference type="SUPFAM" id="SSF52540">
    <property type="entry name" value="P-loop containing nucleoside triphosphate hydrolases"/>
    <property type="match status" value="2"/>
</dbReference>
<feature type="domain" description="Helicase ATP-binding" evidence="14">
    <location>
        <begin position="181"/>
        <end position="427"/>
    </location>
</feature>
<keyword evidence="12" id="KW-0413">Isomerase</keyword>
<keyword evidence="8" id="KW-0408">Iron</keyword>
<dbReference type="InterPro" id="IPR014013">
    <property type="entry name" value="Helic_SF1/SF2_ATP-bd_DinG/Rad3"/>
</dbReference>
<dbReference type="Proteomes" id="UP000051096">
    <property type="component" value="Unassembled WGS sequence"/>
</dbReference>
<dbReference type="PATRIC" id="fig|1703780.3.peg.2372"/>
<comment type="caution">
    <text evidence="15">The sequence shown here is derived from an EMBL/GenBank/DDBJ whole genome shotgun (WGS) entry which is preliminary data.</text>
</comment>